<feature type="transmembrane region" description="Helical" evidence="16">
    <location>
        <begin position="12"/>
        <end position="31"/>
    </location>
</feature>
<evidence type="ECO:0000256" key="2">
    <source>
        <dbReference type="ARBA" id="ARBA00022676"/>
    </source>
</evidence>
<evidence type="ECO:0000256" key="1">
    <source>
        <dbReference type="ARBA" id="ARBA00004141"/>
    </source>
</evidence>
<dbReference type="PANTHER" id="PTHR30474">
    <property type="entry name" value="CELL CYCLE PROTEIN"/>
    <property type="match status" value="1"/>
</dbReference>
<evidence type="ECO:0000256" key="10">
    <source>
        <dbReference type="ARBA" id="ARBA00033270"/>
    </source>
</evidence>
<dbReference type="GO" id="GO:0008360">
    <property type="term" value="P:regulation of cell shape"/>
    <property type="evidence" value="ECO:0007669"/>
    <property type="project" value="UniProtKB-KW"/>
</dbReference>
<feature type="transmembrane region" description="Helical" evidence="16">
    <location>
        <begin position="264"/>
        <end position="282"/>
    </location>
</feature>
<evidence type="ECO:0000256" key="4">
    <source>
        <dbReference type="ARBA" id="ARBA00022692"/>
    </source>
</evidence>
<evidence type="ECO:0000256" key="9">
    <source>
        <dbReference type="ARBA" id="ARBA00032370"/>
    </source>
</evidence>
<dbReference type="GO" id="GO:0009252">
    <property type="term" value="P:peptidoglycan biosynthetic process"/>
    <property type="evidence" value="ECO:0007669"/>
    <property type="project" value="UniProtKB-KW"/>
</dbReference>
<proteinExistence type="inferred from homology"/>
<dbReference type="EC" id="2.4.99.28" evidence="14"/>
<evidence type="ECO:0000256" key="16">
    <source>
        <dbReference type="SAM" id="Phobius"/>
    </source>
</evidence>
<evidence type="ECO:0000256" key="12">
    <source>
        <dbReference type="ARBA" id="ARBA00041185"/>
    </source>
</evidence>
<evidence type="ECO:0000256" key="3">
    <source>
        <dbReference type="ARBA" id="ARBA00022679"/>
    </source>
</evidence>
<accession>A0A235BYR5</accession>
<gene>
    <name evidence="17" type="ORF">CH333_01105</name>
</gene>
<feature type="transmembrane region" description="Helical" evidence="16">
    <location>
        <begin position="294"/>
        <end position="318"/>
    </location>
</feature>
<evidence type="ECO:0000256" key="8">
    <source>
        <dbReference type="ARBA" id="ARBA00023136"/>
    </source>
</evidence>
<comment type="similarity">
    <text evidence="11">Belongs to the SEDS family. FtsW subfamily.</text>
</comment>
<evidence type="ECO:0000256" key="14">
    <source>
        <dbReference type="ARBA" id="ARBA00044770"/>
    </source>
</evidence>
<evidence type="ECO:0000256" key="5">
    <source>
        <dbReference type="ARBA" id="ARBA00022960"/>
    </source>
</evidence>
<feature type="transmembrane region" description="Helical" evidence="16">
    <location>
        <begin position="330"/>
        <end position="351"/>
    </location>
</feature>
<keyword evidence="3" id="KW-0808">Transferase</keyword>
<feature type="transmembrane region" description="Helical" evidence="16">
    <location>
        <begin position="70"/>
        <end position="91"/>
    </location>
</feature>
<keyword evidence="4 16" id="KW-0812">Transmembrane</keyword>
<dbReference type="AlphaFoldDB" id="A0A235BYR5"/>
<keyword evidence="2" id="KW-0328">Glycosyltransferase</keyword>
<feature type="transmembrane region" description="Helical" evidence="16">
    <location>
        <begin position="186"/>
        <end position="205"/>
    </location>
</feature>
<sequence length="355" mass="38630">MGENQVKIDVPLLLVVITLLLLGLLTVYSSSSFHAIRSKGNSLFYFINQMRPLFIGGLLAFIASKIHYKVWGKLAPFILLVAMFLLVYVLLFGKPVRNVKRWIWIDGISIQPGEIAKMAIVIWLSSYLSRNEAKIKNLKGLVPIIGISSIVLVLLLLAPSFGIAFTICLSILFLMFMGAVKIKHMILLGGMVSSMLLIGISKTPYAKTRFFTFLSGEVYQVTQSMQGIGAGGIFGVGLGQGKEKLLFLPYPHTDFIFSSLAEELGMVGTIVVFLLFTIFFLRGMRIATHAPTKFGSLLAFGLVFNIFISALLHIGVASGMLPTTGLPLPFISYGGSSLVMALISVGIILNISKAA</sequence>
<organism evidence="17 18">
    <name type="scientific">candidate division WOR-3 bacterium JGI_Cruoil_03_44_89</name>
    <dbReference type="NCBI Taxonomy" id="1973748"/>
    <lineage>
        <taxon>Bacteria</taxon>
        <taxon>Bacteria division WOR-3</taxon>
    </lineage>
</organism>
<evidence type="ECO:0000313" key="18">
    <source>
        <dbReference type="Proteomes" id="UP000215215"/>
    </source>
</evidence>
<protein>
    <recommendedName>
        <fullName evidence="12">Probable peptidoglycan glycosyltransferase FtsW</fullName>
        <ecNumber evidence="14">2.4.99.28</ecNumber>
    </recommendedName>
    <alternativeName>
        <fullName evidence="13">Cell division protein FtsW</fullName>
    </alternativeName>
    <alternativeName>
        <fullName evidence="10">Cell wall polymerase</fullName>
    </alternativeName>
    <alternativeName>
        <fullName evidence="9">Peptidoglycan polymerase</fullName>
    </alternativeName>
</protein>
<name>A0A235BYR5_UNCW3</name>
<evidence type="ECO:0000256" key="6">
    <source>
        <dbReference type="ARBA" id="ARBA00022984"/>
    </source>
</evidence>
<comment type="catalytic activity">
    <reaction evidence="15">
        <text>[GlcNAc-(1-&gt;4)-Mur2Ac(oyl-L-Ala-gamma-D-Glu-L-Lys-D-Ala-D-Ala)](n)-di-trans,octa-cis-undecaprenyl diphosphate + beta-D-GlcNAc-(1-&gt;4)-Mur2Ac(oyl-L-Ala-gamma-D-Glu-L-Lys-D-Ala-D-Ala)-di-trans,octa-cis-undecaprenyl diphosphate = [GlcNAc-(1-&gt;4)-Mur2Ac(oyl-L-Ala-gamma-D-Glu-L-Lys-D-Ala-D-Ala)](n+1)-di-trans,octa-cis-undecaprenyl diphosphate + di-trans,octa-cis-undecaprenyl diphosphate + H(+)</text>
        <dbReference type="Rhea" id="RHEA:23708"/>
        <dbReference type="Rhea" id="RHEA-COMP:9602"/>
        <dbReference type="Rhea" id="RHEA-COMP:9603"/>
        <dbReference type="ChEBI" id="CHEBI:15378"/>
        <dbReference type="ChEBI" id="CHEBI:58405"/>
        <dbReference type="ChEBI" id="CHEBI:60033"/>
        <dbReference type="ChEBI" id="CHEBI:78435"/>
        <dbReference type="EC" id="2.4.99.28"/>
    </reaction>
</comment>
<dbReference type="GO" id="GO:0015648">
    <property type="term" value="F:lipid-linked peptidoglycan transporter activity"/>
    <property type="evidence" value="ECO:0007669"/>
    <property type="project" value="TreeGrafter"/>
</dbReference>
<dbReference type="InterPro" id="IPR001182">
    <property type="entry name" value="FtsW/RodA"/>
</dbReference>
<dbReference type="Proteomes" id="UP000215215">
    <property type="component" value="Unassembled WGS sequence"/>
</dbReference>
<feature type="transmembrane region" description="Helical" evidence="16">
    <location>
        <begin position="43"/>
        <end position="64"/>
    </location>
</feature>
<keyword evidence="8 16" id="KW-0472">Membrane</keyword>
<evidence type="ECO:0000256" key="7">
    <source>
        <dbReference type="ARBA" id="ARBA00022989"/>
    </source>
</evidence>
<comment type="caution">
    <text evidence="17">The sequence shown here is derived from an EMBL/GenBank/DDBJ whole genome shotgun (WGS) entry which is preliminary data.</text>
</comment>
<comment type="subcellular location">
    <subcellularLocation>
        <location evidence="1">Membrane</location>
        <topology evidence="1">Multi-pass membrane protein</topology>
    </subcellularLocation>
</comment>
<dbReference type="Pfam" id="PF01098">
    <property type="entry name" value="FTSW_RODA_SPOVE"/>
    <property type="match status" value="1"/>
</dbReference>
<dbReference type="GO" id="GO:0032153">
    <property type="term" value="C:cell division site"/>
    <property type="evidence" value="ECO:0007669"/>
    <property type="project" value="TreeGrafter"/>
</dbReference>
<evidence type="ECO:0000256" key="13">
    <source>
        <dbReference type="ARBA" id="ARBA00041418"/>
    </source>
</evidence>
<dbReference type="EMBL" id="NOZQ01000022">
    <property type="protein sequence ID" value="OYD17362.1"/>
    <property type="molecule type" value="Genomic_DNA"/>
</dbReference>
<keyword evidence="7 16" id="KW-1133">Transmembrane helix</keyword>
<evidence type="ECO:0000313" key="17">
    <source>
        <dbReference type="EMBL" id="OYD17362.1"/>
    </source>
</evidence>
<feature type="transmembrane region" description="Helical" evidence="16">
    <location>
        <begin position="144"/>
        <end position="174"/>
    </location>
</feature>
<dbReference type="PANTHER" id="PTHR30474:SF2">
    <property type="entry name" value="PEPTIDOGLYCAN GLYCOSYLTRANSFERASE FTSW-RELATED"/>
    <property type="match status" value="1"/>
</dbReference>
<evidence type="ECO:0000256" key="15">
    <source>
        <dbReference type="ARBA" id="ARBA00049902"/>
    </source>
</evidence>
<keyword evidence="5" id="KW-0133">Cell shape</keyword>
<dbReference type="GO" id="GO:0051301">
    <property type="term" value="P:cell division"/>
    <property type="evidence" value="ECO:0007669"/>
    <property type="project" value="InterPro"/>
</dbReference>
<dbReference type="GO" id="GO:0005886">
    <property type="term" value="C:plasma membrane"/>
    <property type="evidence" value="ECO:0007669"/>
    <property type="project" value="TreeGrafter"/>
</dbReference>
<reference evidence="17 18" key="1">
    <citation type="submission" date="2017-07" db="EMBL/GenBank/DDBJ databases">
        <title>Recovery of genomes from metagenomes via a dereplication, aggregation, and scoring strategy.</title>
        <authorList>
            <person name="Sieber C.M."/>
            <person name="Probst A.J."/>
            <person name="Sharrar A."/>
            <person name="Thomas B.C."/>
            <person name="Hess M."/>
            <person name="Tringe S.G."/>
            <person name="Banfield J.F."/>
        </authorList>
    </citation>
    <scope>NUCLEOTIDE SEQUENCE [LARGE SCALE GENOMIC DNA]</scope>
    <source>
        <strain evidence="17">JGI_Cruoil_03_44_89</strain>
    </source>
</reference>
<keyword evidence="6" id="KW-0573">Peptidoglycan synthesis</keyword>
<evidence type="ECO:0000256" key="11">
    <source>
        <dbReference type="ARBA" id="ARBA00038053"/>
    </source>
</evidence>
<dbReference type="GO" id="GO:0008955">
    <property type="term" value="F:peptidoglycan glycosyltransferase activity"/>
    <property type="evidence" value="ECO:0007669"/>
    <property type="project" value="UniProtKB-EC"/>
</dbReference>